<dbReference type="Proteomes" id="UP000297245">
    <property type="component" value="Unassembled WGS sequence"/>
</dbReference>
<dbReference type="EMBL" id="ML179985">
    <property type="protein sequence ID" value="THU79718.1"/>
    <property type="molecule type" value="Genomic_DNA"/>
</dbReference>
<reference evidence="2 3" key="1">
    <citation type="journal article" date="2019" name="Nat. Ecol. Evol.">
        <title>Megaphylogeny resolves global patterns of mushroom evolution.</title>
        <authorList>
            <person name="Varga T."/>
            <person name="Krizsan K."/>
            <person name="Foldi C."/>
            <person name="Dima B."/>
            <person name="Sanchez-Garcia M."/>
            <person name="Sanchez-Ramirez S."/>
            <person name="Szollosi G.J."/>
            <person name="Szarkandi J.G."/>
            <person name="Papp V."/>
            <person name="Albert L."/>
            <person name="Andreopoulos W."/>
            <person name="Angelini C."/>
            <person name="Antonin V."/>
            <person name="Barry K.W."/>
            <person name="Bougher N.L."/>
            <person name="Buchanan P."/>
            <person name="Buyck B."/>
            <person name="Bense V."/>
            <person name="Catcheside P."/>
            <person name="Chovatia M."/>
            <person name="Cooper J."/>
            <person name="Damon W."/>
            <person name="Desjardin D."/>
            <person name="Finy P."/>
            <person name="Geml J."/>
            <person name="Haridas S."/>
            <person name="Hughes K."/>
            <person name="Justo A."/>
            <person name="Karasinski D."/>
            <person name="Kautmanova I."/>
            <person name="Kiss B."/>
            <person name="Kocsube S."/>
            <person name="Kotiranta H."/>
            <person name="LaButti K.M."/>
            <person name="Lechner B.E."/>
            <person name="Liimatainen K."/>
            <person name="Lipzen A."/>
            <person name="Lukacs Z."/>
            <person name="Mihaltcheva S."/>
            <person name="Morgado L.N."/>
            <person name="Niskanen T."/>
            <person name="Noordeloos M.E."/>
            <person name="Ohm R.A."/>
            <person name="Ortiz-Santana B."/>
            <person name="Ovrebo C."/>
            <person name="Racz N."/>
            <person name="Riley R."/>
            <person name="Savchenko A."/>
            <person name="Shiryaev A."/>
            <person name="Soop K."/>
            <person name="Spirin V."/>
            <person name="Szebenyi C."/>
            <person name="Tomsovsky M."/>
            <person name="Tulloss R.E."/>
            <person name="Uehling J."/>
            <person name="Grigoriev I.V."/>
            <person name="Vagvolgyi C."/>
            <person name="Papp T."/>
            <person name="Martin F.M."/>
            <person name="Miettinen O."/>
            <person name="Hibbett D.S."/>
            <person name="Nagy L.G."/>
        </authorList>
    </citation>
    <scope>NUCLEOTIDE SEQUENCE [LARGE SCALE GENOMIC DNA]</scope>
    <source>
        <strain evidence="2 3">CBS 962.96</strain>
    </source>
</reference>
<evidence type="ECO:0000313" key="3">
    <source>
        <dbReference type="Proteomes" id="UP000297245"/>
    </source>
</evidence>
<feature type="compositionally biased region" description="Acidic residues" evidence="1">
    <location>
        <begin position="191"/>
        <end position="208"/>
    </location>
</feature>
<dbReference type="Gene3D" id="2.40.50.40">
    <property type="match status" value="1"/>
</dbReference>
<protein>
    <recommendedName>
        <fullName evidence="4">Chromo domain-containing protein</fullName>
    </recommendedName>
</protein>
<dbReference type="AlphaFoldDB" id="A0A4S8KW19"/>
<feature type="region of interest" description="Disordered" evidence="1">
    <location>
        <begin position="191"/>
        <end position="214"/>
    </location>
</feature>
<accession>A0A4S8KW19</accession>
<evidence type="ECO:0000256" key="1">
    <source>
        <dbReference type="SAM" id="MobiDB-lite"/>
    </source>
</evidence>
<dbReference type="SUPFAM" id="SSF54160">
    <property type="entry name" value="Chromo domain-like"/>
    <property type="match status" value="1"/>
</dbReference>
<name>A0A4S8KW19_DENBC</name>
<sequence length="244" mass="28723">MPNRENLKRDTVAGEYYQVSALRKARWNNGQWTYLVKWEEWGEQDNRILQKTCQALERLTENDDGIQKALPSISYQLLALDPECSGLAQSSYGCNELYRVTLNCSRSQYRFEEERILEIEKTNHQRFQLVNKTWTRMLSTILILLLYCRFCLLDWIKGQDQTQMIEEFQSYDIDESLMDFGEFEEANEDVDEGMREDEEEMEVEEDQDQGVGPDLEHGMDENAELKADLTCRVISIPVATTWVW</sequence>
<evidence type="ECO:0000313" key="2">
    <source>
        <dbReference type="EMBL" id="THU79718.1"/>
    </source>
</evidence>
<dbReference type="InterPro" id="IPR016197">
    <property type="entry name" value="Chromo-like_dom_sf"/>
</dbReference>
<organism evidence="2 3">
    <name type="scientific">Dendrothele bispora (strain CBS 962.96)</name>
    <dbReference type="NCBI Taxonomy" id="1314807"/>
    <lineage>
        <taxon>Eukaryota</taxon>
        <taxon>Fungi</taxon>
        <taxon>Dikarya</taxon>
        <taxon>Basidiomycota</taxon>
        <taxon>Agaricomycotina</taxon>
        <taxon>Agaricomycetes</taxon>
        <taxon>Agaricomycetidae</taxon>
        <taxon>Agaricales</taxon>
        <taxon>Agaricales incertae sedis</taxon>
        <taxon>Dendrothele</taxon>
    </lineage>
</organism>
<evidence type="ECO:0008006" key="4">
    <source>
        <dbReference type="Google" id="ProtNLM"/>
    </source>
</evidence>
<proteinExistence type="predicted"/>
<keyword evidence="3" id="KW-1185">Reference proteome</keyword>
<dbReference type="CDD" id="cd00024">
    <property type="entry name" value="CD_CSD"/>
    <property type="match status" value="1"/>
</dbReference>
<gene>
    <name evidence="2" type="ORF">K435DRAFT_810478</name>
</gene>